<dbReference type="SUPFAM" id="SSF53328">
    <property type="entry name" value="Formyltransferase"/>
    <property type="match status" value="1"/>
</dbReference>
<dbReference type="Pfam" id="PF00551">
    <property type="entry name" value="Formyl_trans_N"/>
    <property type="match status" value="1"/>
</dbReference>
<keyword evidence="3" id="KW-0808">Transferase</keyword>
<dbReference type="InterPro" id="IPR005793">
    <property type="entry name" value="Formyl_trans_C"/>
</dbReference>
<dbReference type="CDD" id="cd08704">
    <property type="entry name" value="Met_tRNA_FMT_C"/>
    <property type="match status" value="1"/>
</dbReference>
<evidence type="ECO:0000313" key="7">
    <source>
        <dbReference type="EMBL" id="SVB19861.1"/>
    </source>
</evidence>
<comment type="similarity">
    <text evidence="1">Belongs to the Fmt family.</text>
</comment>
<dbReference type="InterPro" id="IPR002376">
    <property type="entry name" value="Formyl_transf_N"/>
</dbReference>
<dbReference type="InterPro" id="IPR005794">
    <property type="entry name" value="Fmt"/>
</dbReference>
<dbReference type="GO" id="GO:0004479">
    <property type="term" value="F:methionyl-tRNA formyltransferase activity"/>
    <property type="evidence" value="ECO:0007669"/>
    <property type="project" value="UniProtKB-EC"/>
</dbReference>
<dbReference type="CDD" id="cd08646">
    <property type="entry name" value="FMT_core_Met-tRNA-FMT_N"/>
    <property type="match status" value="1"/>
</dbReference>
<feature type="domain" description="Formyl transferase N-terminal" evidence="5">
    <location>
        <begin position="1"/>
        <end position="177"/>
    </location>
</feature>
<dbReference type="InterPro" id="IPR041711">
    <property type="entry name" value="Met-tRNA-FMT_N"/>
</dbReference>
<accession>A0A382C295</accession>
<dbReference type="PANTHER" id="PTHR11138:SF5">
    <property type="entry name" value="METHIONYL-TRNA FORMYLTRANSFERASE, MITOCHONDRIAL"/>
    <property type="match status" value="1"/>
</dbReference>
<dbReference type="AlphaFoldDB" id="A0A382C295"/>
<dbReference type="GO" id="GO:0005829">
    <property type="term" value="C:cytosol"/>
    <property type="evidence" value="ECO:0007669"/>
    <property type="project" value="TreeGrafter"/>
</dbReference>
<organism evidence="7">
    <name type="scientific">marine metagenome</name>
    <dbReference type="NCBI Taxonomy" id="408172"/>
    <lineage>
        <taxon>unclassified sequences</taxon>
        <taxon>metagenomes</taxon>
        <taxon>ecological metagenomes</taxon>
    </lineage>
</organism>
<gene>
    <name evidence="7" type="ORF">METZ01_LOCUS172715</name>
</gene>
<dbReference type="EC" id="2.1.2.9" evidence="2"/>
<dbReference type="PANTHER" id="PTHR11138">
    <property type="entry name" value="METHIONYL-TRNA FORMYLTRANSFERASE"/>
    <property type="match status" value="1"/>
</dbReference>
<sequence>MRVVFMGNPGFAIPTLEKITQSRHDIMCIVSNHPKPMGRRKILKYTAVGEYANQHQMLLIEIGSFQKNTIISQLDSFNADVFVVVAYRVLPRSILTIPKIGSINLHASLLPKYRGAAPIQWALMNGDKTTGVTTFIIDPRVDTGDILLQKKIEIHDSDDYGTLSERASHLGADLILDTLNQLEKGKTEPIQQEKDLATQAPKISKEMTIINWNWPALKIHNWIRGLSPTPSMSTSWNGKRMRVFKTSVIESSENDLPGIVQKRSKNELIISAGKGCLSLTEIQQDGKKRLPISEFLRGCTVSVGDTFI</sequence>
<evidence type="ECO:0000259" key="5">
    <source>
        <dbReference type="Pfam" id="PF00551"/>
    </source>
</evidence>
<dbReference type="InterPro" id="IPR036477">
    <property type="entry name" value="Formyl_transf_N_sf"/>
</dbReference>
<dbReference type="NCBIfam" id="TIGR00460">
    <property type="entry name" value="fmt"/>
    <property type="match status" value="1"/>
</dbReference>
<evidence type="ECO:0000256" key="3">
    <source>
        <dbReference type="ARBA" id="ARBA00022679"/>
    </source>
</evidence>
<name>A0A382C295_9ZZZZ</name>
<dbReference type="Gene3D" id="3.40.50.12230">
    <property type="match status" value="1"/>
</dbReference>
<evidence type="ECO:0000256" key="4">
    <source>
        <dbReference type="ARBA" id="ARBA00022917"/>
    </source>
</evidence>
<keyword evidence="4" id="KW-0648">Protein biosynthesis</keyword>
<reference evidence="7" key="1">
    <citation type="submission" date="2018-05" db="EMBL/GenBank/DDBJ databases">
        <authorList>
            <person name="Lanie J.A."/>
            <person name="Ng W.-L."/>
            <person name="Kazmierczak K.M."/>
            <person name="Andrzejewski T.M."/>
            <person name="Davidsen T.M."/>
            <person name="Wayne K.J."/>
            <person name="Tettelin H."/>
            <person name="Glass J.I."/>
            <person name="Rusch D."/>
            <person name="Podicherti R."/>
            <person name="Tsui H.-C.T."/>
            <person name="Winkler M.E."/>
        </authorList>
    </citation>
    <scope>NUCLEOTIDE SEQUENCE</scope>
</reference>
<feature type="domain" description="Formyl transferase C-terminal" evidence="6">
    <location>
        <begin position="202"/>
        <end position="299"/>
    </location>
</feature>
<dbReference type="HAMAP" id="MF_00182">
    <property type="entry name" value="Formyl_trans"/>
    <property type="match status" value="1"/>
</dbReference>
<evidence type="ECO:0000259" key="6">
    <source>
        <dbReference type="Pfam" id="PF02911"/>
    </source>
</evidence>
<protein>
    <recommendedName>
        <fullName evidence="2">methionyl-tRNA formyltransferase</fullName>
        <ecNumber evidence="2">2.1.2.9</ecNumber>
    </recommendedName>
</protein>
<evidence type="ECO:0000256" key="1">
    <source>
        <dbReference type="ARBA" id="ARBA00010699"/>
    </source>
</evidence>
<dbReference type="InterPro" id="IPR044135">
    <property type="entry name" value="Met-tRNA-FMT_C"/>
</dbReference>
<proteinExistence type="inferred from homology"/>
<dbReference type="SUPFAM" id="SSF50486">
    <property type="entry name" value="FMT C-terminal domain-like"/>
    <property type="match status" value="1"/>
</dbReference>
<dbReference type="EMBL" id="UINC01032349">
    <property type="protein sequence ID" value="SVB19861.1"/>
    <property type="molecule type" value="Genomic_DNA"/>
</dbReference>
<dbReference type="InterPro" id="IPR011034">
    <property type="entry name" value="Formyl_transferase-like_C_sf"/>
</dbReference>
<evidence type="ECO:0000256" key="2">
    <source>
        <dbReference type="ARBA" id="ARBA00012261"/>
    </source>
</evidence>
<dbReference type="Pfam" id="PF02911">
    <property type="entry name" value="Formyl_trans_C"/>
    <property type="match status" value="1"/>
</dbReference>